<dbReference type="Proteomes" id="UP000070063">
    <property type="component" value="Unassembled WGS sequence"/>
</dbReference>
<name>A0ABD4ECT1_STALU</name>
<accession>A0ABD4ECT1</accession>
<dbReference type="AlphaFoldDB" id="A0ABD4ECT1"/>
<gene>
    <name evidence="1" type="ORF">HMPREF3225_02248</name>
</gene>
<protein>
    <submittedName>
        <fullName evidence="1">Uncharacterized protein</fullName>
    </submittedName>
</protein>
<evidence type="ECO:0000313" key="1">
    <source>
        <dbReference type="EMBL" id="KXA36487.1"/>
    </source>
</evidence>
<sequence>MDELYNNDTTYCTFSYITVTYKNNENDLKLQIFDKISITQ</sequence>
<organism evidence="1 2">
    <name type="scientific">Staphylococcus lugdunensis</name>
    <dbReference type="NCBI Taxonomy" id="28035"/>
    <lineage>
        <taxon>Bacteria</taxon>
        <taxon>Bacillati</taxon>
        <taxon>Bacillota</taxon>
        <taxon>Bacilli</taxon>
        <taxon>Bacillales</taxon>
        <taxon>Staphylococcaceae</taxon>
        <taxon>Staphylococcus</taxon>
    </lineage>
</organism>
<dbReference type="EMBL" id="LRQI01000091">
    <property type="protein sequence ID" value="KXA36487.1"/>
    <property type="molecule type" value="Genomic_DNA"/>
</dbReference>
<comment type="caution">
    <text evidence="1">The sequence shown here is derived from an EMBL/GenBank/DDBJ whole genome shotgun (WGS) entry which is preliminary data.</text>
</comment>
<proteinExistence type="predicted"/>
<reference evidence="1 2" key="1">
    <citation type="submission" date="2016-01" db="EMBL/GenBank/DDBJ databases">
        <authorList>
            <person name="Mitreva M."/>
            <person name="Pepin K.H."/>
            <person name="Mihindukulasuriya K.A."/>
            <person name="Fulton R."/>
            <person name="Fronick C."/>
            <person name="O'Laughlin M."/>
            <person name="Miner T."/>
            <person name="Herter B."/>
            <person name="Rosa B.A."/>
            <person name="Cordes M."/>
            <person name="Tomlinson C."/>
            <person name="Wollam A."/>
            <person name="Palsikar V.B."/>
            <person name="Mardis E.R."/>
            <person name="Wilson R.K."/>
        </authorList>
    </citation>
    <scope>NUCLEOTIDE SEQUENCE [LARGE SCALE GENOMIC DNA]</scope>
    <source>
        <strain evidence="1 2">MJR7738</strain>
    </source>
</reference>
<evidence type="ECO:0000313" key="2">
    <source>
        <dbReference type="Proteomes" id="UP000070063"/>
    </source>
</evidence>